<keyword evidence="1" id="KW-0732">Signal</keyword>
<keyword evidence="3" id="KW-1185">Reference proteome</keyword>
<accession>A0ABR4SFV4</accession>
<dbReference type="EMBL" id="JHDU01000002">
    <property type="protein sequence ID" value="KDR64559.1"/>
    <property type="molecule type" value="Genomic_DNA"/>
</dbReference>
<evidence type="ECO:0000256" key="1">
    <source>
        <dbReference type="SAM" id="SignalP"/>
    </source>
</evidence>
<proteinExistence type="predicted"/>
<evidence type="ECO:0000313" key="2">
    <source>
        <dbReference type="EMBL" id="KDR64559.1"/>
    </source>
</evidence>
<feature type="signal peptide" evidence="1">
    <location>
        <begin position="1"/>
        <end position="27"/>
    </location>
</feature>
<feature type="chain" id="PRO_5045283767" description="Secreted protein" evidence="1">
    <location>
        <begin position="28"/>
        <end position="210"/>
    </location>
</feature>
<protein>
    <recommendedName>
        <fullName evidence="4">Secreted protein</fullName>
    </recommendedName>
</protein>
<evidence type="ECO:0000313" key="3">
    <source>
        <dbReference type="Proteomes" id="UP000027443"/>
    </source>
</evidence>
<name>A0ABR4SFV4_9ACTN</name>
<gene>
    <name evidence="2" type="ORF">DC60_25790</name>
</gene>
<organism evidence="2 3">
    <name type="scientific">Streptomyces wadayamensis</name>
    <dbReference type="NCBI Taxonomy" id="141454"/>
    <lineage>
        <taxon>Bacteria</taxon>
        <taxon>Bacillati</taxon>
        <taxon>Actinomycetota</taxon>
        <taxon>Actinomycetes</taxon>
        <taxon>Kitasatosporales</taxon>
        <taxon>Streptomycetaceae</taxon>
        <taxon>Streptomyces</taxon>
    </lineage>
</organism>
<sequence>MRAWHRHLALLASGAALCLAAVTPASGAEPGWVVGPVSPAAFTGQNEGNFVRLINNALPESCGRVSIAGSLASTQDPSTAVGTVATSTFHSPDRPCTTLLGNSHRTTKPGGKLKVEKYDAATGITTGRLDNYVEETLLGAMRWTTAGHVPWTYENGTGHLRLEASGNDLTIVASQNGGALLPVGAPVTLKGTLLLSIQGTNTPPTLTPQP</sequence>
<dbReference type="Proteomes" id="UP000027443">
    <property type="component" value="Unassembled WGS sequence"/>
</dbReference>
<comment type="caution">
    <text evidence="2">The sequence shown here is derived from an EMBL/GenBank/DDBJ whole genome shotgun (WGS) entry which is preliminary data.</text>
</comment>
<evidence type="ECO:0008006" key="4">
    <source>
        <dbReference type="Google" id="ProtNLM"/>
    </source>
</evidence>
<reference evidence="2 3" key="1">
    <citation type="submission" date="2014-03" db="EMBL/GenBank/DDBJ databases">
        <title>Genome Sequence of Streptomyces wadayamensis A23 strain, an endophytic actinobacteria from Citrus reticulata.</title>
        <authorList>
            <person name="de Oliveira L.G."/>
            <person name="Tormet G.D."/>
            <person name="Marcon J."/>
            <person name="Samborsky M."/>
            <person name="Araujo W.L."/>
            <person name="de Azevedo J.L."/>
        </authorList>
    </citation>
    <scope>NUCLEOTIDE SEQUENCE [LARGE SCALE GENOMIC DNA]</scope>
    <source>
        <strain evidence="2 3">A23</strain>
    </source>
</reference>
<dbReference type="RefSeq" id="WP_003951408.1">
    <property type="nucleotide sequence ID" value="NZ_JHDU01000002.1"/>
</dbReference>
<dbReference type="GeneID" id="97266689"/>